<protein>
    <submittedName>
        <fullName evidence="3">Glycoside hydrolase</fullName>
    </submittedName>
</protein>
<dbReference type="InterPro" id="IPR013780">
    <property type="entry name" value="Glyco_hydro_b"/>
</dbReference>
<accession>A0ABS8PXJ9</accession>
<evidence type="ECO:0000313" key="3">
    <source>
        <dbReference type="EMBL" id="MCD2425765.1"/>
    </source>
</evidence>
<dbReference type="RefSeq" id="WP_231008338.1">
    <property type="nucleotide sequence ID" value="NZ_JAJNEC010000007.1"/>
</dbReference>
<dbReference type="EMBL" id="JAJNEC010000007">
    <property type="protein sequence ID" value="MCD2425765.1"/>
    <property type="molecule type" value="Genomic_DNA"/>
</dbReference>
<dbReference type="InterPro" id="IPR012341">
    <property type="entry name" value="6hp_glycosidase-like_sf"/>
</dbReference>
<proteinExistence type="predicted"/>
<dbReference type="InterPro" id="IPR054363">
    <property type="entry name" value="GH95_cat"/>
</dbReference>
<dbReference type="Pfam" id="PF22124">
    <property type="entry name" value="Glyco_hydro_95_cat"/>
    <property type="match status" value="1"/>
</dbReference>
<comment type="caution">
    <text evidence="3">The sequence shown here is derived from an EMBL/GenBank/DDBJ whole genome shotgun (WGS) entry which is preliminary data.</text>
</comment>
<evidence type="ECO:0000313" key="4">
    <source>
        <dbReference type="Proteomes" id="UP001199816"/>
    </source>
</evidence>
<dbReference type="SUPFAM" id="SSF48208">
    <property type="entry name" value="Six-hairpin glycosidases"/>
    <property type="match status" value="1"/>
</dbReference>
<name>A0ABS8PXJ9_9BACT</name>
<reference evidence="3 4" key="1">
    <citation type="submission" date="2021-11" db="EMBL/GenBank/DDBJ databases">
        <title>Genomic of Niabella pedocola.</title>
        <authorList>
            <person name="Wu T."/>
        </authorList>
    </citation>
    <scope>NUCLEOTIDE SEQUENCE [LARGE SCALE GENOMIC DNA]</scope>
    <source>
        <strain evidence="3 4">JCM 31011</strain>
    </source>
</reference>
<dbReference type="Gene3D" id="2.60.40.1180">
    <property type="entry name" value="Golgi alpha-mannosidase II"/>
    <property type="match status" value="1"/>
</dbReference>
<keyword evidence="1" id="KW-0732">Signal</keyword>
<sequence length="846" mass="94516">MRKMTMVIIGLAFFLVAQSQGAIHPPATMFKVGYQKLVSRADLVYDRPASRSEAGQPIGNGRMGSLVWTTPSQLSMQINRVDVFASNSASNNFFERNTDYCGGTGYVDLDFGAPVFEGKDFRQQLSCFNAISTISGKAVQARVLAWNEADVMAVDVKDQRAMARPLLVNLRMLRMPVSLRGNHSAVSTIETLGDRILLKQVFKEDKYYCSSAVVIGLTGGKAIAEKINTSAVRLNIVPGTEHSSIFIASAASFDSTADVVAAAMRKLEAAQQKGYDGIEASNRQWWSNFWQQSFIHLGSRDGVADEIEKNYTYFLYVMGSSSRGDFPTKFNGMLWTTGGDARQWGGAFWGANQSCYYEALYPTNHPELMDPLFRMYTHAYPTFEQAAVQQWGSKGIFIPETVGFDGVPALPEDIAAEMRDLYLIRKPWEQRSKKFMDYAFAKQPFLSRWNWKHTGRWKAGLWTYTERGDGPYGPVNHIFSRGAKIAYQYWQKYEYTKDLNWLREKAYPMLKGMAEFYRNFPNVKKEKDGKYHIRHVNDNESIWGGHNTVEEISSMMGIFPVVIKASELLNTDAGMRPVWKEFISNLSPLTTTKDYPDMALQPEAWLGSLPPTSPVRGNGKRLPDGNTMPVWFFDLCNPGGNPSMLAIANNTFNGYFRNTSFEETFPHVLSKIPAAAAVLGRADAVRFLIPNQLKGAPRNPILENRMDLSEGFYTTNIQRIGRASDALHLALCQSAPSAPGEDPVIRVFPAWPKNWDAQFTLLCRGNVMTSASVKSGHIEFVALVSNAGETCRVQNPWPGQAVTVYKNGRRSQTVKEPVLVIPTKTTDRILLIPSGVDPAKLALDVL</sequence>
<dbReference type="GO" id="GO:0016787">
    <property type="term" value="F:hydrolase activity"/>
    <property type="evidence" value="ECO:0007669"/>
    <property type="project" value="UniProtKB-KW"/>
</dbReference>
<evidence type="ECO:0000259" key="2">
    <source>
        <dbReference type="Pfam" id="PF22124"/>
    </source>
</evidence>
<organism evidence="3 4">
    <name type="scientific">Niabella pedocola</name>
    <dbReference type="NCBI Taxonomy" id="1752077"/>
    <lineage>
        <taxon>Bacteria</taxon>
        <taxon>Pseudomonadati</taxon>
        <taxon>Bacteroidota</taxon>
        <taxon>Chitinophagia</taxon>
        <taxon>Chitinophagales</taxon>
        <taxon>Chitinophagaceae</taxon>
        <taxon>Niabella</taxon>
    </lineage>
</organism>
<evidence type="ECO:0000256" key="1">
    <source>
        <dbReference type="SAM" id="SignalP"/>
    </source>
</evidence>
<gene>
    <name evidence="3" type="ORF">LQ567_23475</name>
</gene>
<feature type="chain" id="PRO_5046819405" evidence="1">
    <location>
        <begin position="23"/>
        <end position="846"/>
    </location>
</feature>
<feature type="signal peptide" evidence="1">
    <location>
        <begin position="1"/>
        <end position="22"/>
    </location>
</feature>
<dbReference type="InterPro" id="IPR008928">
    <property type="entry name" value="6-hairpin_glycosidase_sf"/>
</dbReference>
<keyword evidence="3" id="KW-0378">Hydrolase</keyword>
<dbReference type="PANTHER" id="PTHR31084:SF0">
    <property type="entry name" value="ALPHA-L-FUCOSIDASE 2"/>
    <property type="match status" value="1"/>
</dbReference>
<dbReference type="PANTHER" id="PTHR31084">
    <property type="entry name" value="ALPHA-L-FUCOSIDASE 2"/>
    <property type="match status" value="1"/>
</dbReference>
<dbReference type="Gene3D" id="1.50.10.10">
    <property type="match status" value="1"/>
</dbReference>
<keyword evidence="4" id="KW-1185">Reference proteome</keyword>
<dbReference type="Gene3D" id="2.70.98.50">
    <property type="entry name" value="putative glycoside hydrolase family protein from bacillus halodurans"/>
    <property type="match status" value="1"/>
</dbReference>
<feature type="domain" description="Glycosyl hydrolase family 95 catalytic" evidence="2">
    <location>
        <begin position="461"/>
        <end position="593"/>
    </location>
</feature>
<dbReference type="Proteomes" id="UP001199816">
    <property type="component" value="Unassembled WGS sequence"/>
</dbReference>